<feature type="compositionally biased region" description="Basic residues" evidence="1">
    <location>
        <begin position="202"/>
        <end position="218"/>
    </location>
</feature>
<name>A0A067TKP4_GALM3</name>
<dbReference type="AlphaFoldDB" id="A0A067TKP4"/>
<evidence type="ECO:0000313" key="2">
    <source>
        <dbReference type="EMBL" id="KDR79523.1"/>
    </source>
</evidence>
<organism evidence="2 3">
    <name type="scientific">Galerina marginata (strain CBS 339.88)</name>
    <dbReference type="NCBI Taxonomy" id="685588"/>
    <lineage>
        <taxon>Eukaryota</taxon>
        <taxon>Fungi</taxon>
        <taxon>Dikarya</taxon>
        <taxon>Basidiomycota</taxon>
        <taxon>Agaricomycotina</taxon>
        <taxon>Agaricomycetes</taxon>
        <taxon>Agaricomycetidae</taxon>
        <taxon>Agaricales</taxon>
        <taxon>Agaricineae</taxon>
        <taxon>Strophariaceae</taxon>
        <taxon>Galerina</taxon>
    </lineage>
</organism>
<dbReference type="EMBL" id="KL142373">
    <property type="protein sequence ID" value="KDR79523.1"/>
    <property type="molecule type" value="Genomic_DNA"/>
</dbReference>
<evidence type="ECO:0000313" key="3">
    <source>
        <dbReference type="Proteomes" id="UP000027222"/>
    </source>
</evidence>
<accession>A0A067TKP4</accession>
<keyword evidence="3" id="KW-1185">Reference proteome</keyword>
<sequence>MVHGLQTNPTKILNVWMPKKMQREKARTELKCGISCGCGDEYGAAHKYYGRNAEELLTLLWKAQRNFLECQLVFRPSLVERSVVATFIPVRALNQDSMFHNDHLDPYGPPPPSAYVPVDPFKPSIAFSLKNVFRRGGGEEPLCLDNQVDAPQPFRIMKSARTRVGLGEKQGYRPERLGNATLEAGSGTKGEAYGPPRAAAYPRRRFPTPPPKRRKRRPGVVFDVPAPHEDPPLVSHPSAATQAPGPAILDVAAPQQHPPPPSSPSDVLEGDGDAMSGRGRPSWYRPSRYTQALEPAVHTAGDEENQMPPLVDANSEPNVSQSQDREPRPRPTIYPASLRSSSTRRLDSSIWGRHDFSDDSPYALIPPESWAVPSENPLRCISSVGFLKVAIASEDNHAGVVGR</sequence>
<feature type="region of interest" description="Disordered" evidence="1">
    <location>
        <begin position="302"/>
        <end position="346"/>
    </location>
</feature>
<feature type="region of interest" description="Disordered" evidence="1">
    <location>
        <begin position="166"/>
        <end position="286"/>
    </location>
</feature>
<proteinExistence type="predicted"/>
<reference evidence="3" key="1">
    <citation type="journal article" date="2014" name="Proc. Natl. Acad. Sci. U.S.A.">
        <title>Extensive sampling of basidiomycete genomes demonstrates inadequacy of the white-rot/brown-rot paradigm for wood decay fungi.</title>
        <authorList>
            <person name="Riley R."/>
            <person name="Salamov A.A."/>
            <person name="Brown D.W."/>
            <person name="Nagy L.G."/>
            <person name="Floudas D."/>
            <person name="Held B.W."/>
            <person name="Levasseur A."/>
            <person name="Lombard V."/>
            <person name="Morin E."/>
            <person name="Otillar R."/>
            <person name="Lindquist E.A."/>
            <person name="Sun H."/>
            <person name="LaButti K.M."/>
            <person name="Schmutz J."/>
            <person name="Jabbour D."/>
            <person name="Luo H."/>
            <person name="Baker S.E."/>
            <person name="Pisabarro A.G."/>
            <person name="Walton J.D."/>
            <person name="Blanchette R.A."/>
            <person name="Henrissat B."/>
            <person name="Martin F."/>
            <person name="Cullen D."/>
            <person name="Hibbett D.S."/>
            <person name="Grigoriev I.V."/>
        </authorList>
    </citation>
    <scope>NUCLEOTIDE SEQUENCE [LARGE SCALE GENOMIC DNA]</scope>
    <source>
        <strain evidence="3">CBS 339.88</strain>
    </source>
</reference>
<dbReference type="HOGENOM" id="CLU_683429_0_0_1"/>
<gene>
    <name evidence="2" type="ORF">GALMADRAFT_208862</name>
</gene>
<protein>
    <submittedName>
        <fullName evidence="2">Uncharacterized protein</fullName>
    </submittedName>
</protein>
<dbReference type="Proteomes" id="UP000027222">
    <property type="component" value="Unassembled WGS sequence"/>
</dbReference>
<evidence type="ECO:0000256" key="1">
    <source>
        <dbReference type="SAM" id="MobiDB-lite"/>
    </source>
</evidence>